<comment type="caution">
    <text evidence="1">The sequence shown here is derived from an EMBL/GenBank/DDBJ whole genome shotgun (WGS) entry which is preliminary data.</text>
</comment>
<reference evidence="1" key="1">
    <citation type="submission" date="2021-06" db="EMBL/GenBank/DDBJ databases">
        <authorList>
            <person name="Kallberg Y."/>
            <person name="Tangrot J."/>
            <person name="Rosling A."/>
        </authorList>
    </citation>
    <scope>NUCLEOTIDE SEQUENCE</scope>
    <source>
        <strain evidence="1">CL356</strain>
    </source>
</reference>
<evidence type="ECO:0000313" key="2">
    <source>
        <dbReference type="Proteomes" id="UP000789525"/>
    </source>
</evidence>
<dbReference type="EMBL" id="CAJVPT010029555">
    <property type="protein sequence ID" value="CAG8691249.1"/>
    <property type="molecule type" value="Genomic_DNA"/>
</dbReference>
<sequence>MFVRQNSELPFVSPSLHHAQPYGPEPSPPTSRLHSFITRPVSVHIHNPLHARYPLVASKPRRTDRPRLFSDPSSARSRPSITELEKGYTGQTSASSSRSVSEVGSDETRVTNLMWNSVFEPLKLGNMNTLKRPAASCTESMRRVTSCTSMNSVGSLASVTGYDPHDPRITGKLKEKGSVQLPSSEDGQKFILLLSEALM</sequence>
<name>A0ACA9P449_9GLOM</name>
<feature type="non-terminal residue" evidence="1">
    <location>
        <position position="199"/>
    </location>
</feature>
<accession>A0ACA9P449</accession>
<organism evidence="1 2">
    <name type="scientific">Acaulospora colombiana</name>
    <dbReference type="NCBI Taxonomy" id="27376"/>
    <lineage>
        <taxon>Eukaryota</taxon>
        <taxon>Fungi</taxon>
        <taxon>Fungi incertae sedis</taxon>
        <taxon>Mucoromycota</taxon>
        <taxon>Glomeromycotina</taxon>
        <taxon>Glomeromycetes</taxon>
        <taxon>Diversisporales</taxon>
        <taxon>Acaulosporaceae</taxon>
        <taxon>Acaulospora</taxon>
    </lineage>
</organism>
<evidence type="ECO:0000313" key="1">
    <source>
        <dbReference type="EMBL" id="CAG8691249.1"/>
    </source>
</evidence>
<dbReference type="Proteomes" id="UP000789525">
    <property type="component" value="Unassembled WGS sequence"/>
</dbReference>
<keyword evidence="2" id="KW-1185">Reference proteome</keyword>
<gene>
    <name evidence="1" type="ORF">ACOLOM_LOCUS9841</name>
</gene>
<proteinExistence type="predicted"/>
<protein>
    <submittedName>
        <fullName evidence="1">4954_t:CDS:1</fullName>
    </submittedName>
</protein>